<organism evidence="2 3">
    <name type="scientific">Paenibacillus oryzae</name>
    <dbReference type="NCBI Taxonomy" id="1844972"/>
    <lineage>
        <taxon>Bacteria</taxon>
        <taxon>Bacillati</taxon>
        <taxon>Bacillota</taxon>
        <taxon>Bacilli</taxon>
        <taxon>Bacillales</taxon>
        <taxon>Paenibacillaceae</taxon>
        <taxon>Paenibacillus</taxon>
    </lineage>
</organism>
<dbReference type="PANTHER" id="PTHR43591">
    <property type="entry name" value="METHYLTRANSFERASE"/>
    <property type="match status" value="1"/>
</dbReference>
<comment type="caution">
    <text evidence="2">The sequence shown here is derived from an EMBL/GenBank/DDBJ whole genome shotgun (WGS) entry which is preliminary data.</text>
</comment>
<gene>
    <name evidence="2" type="ORF">A7K91_22785</name>
</gene>
<dbReference type="OrthoDB" id="465705at2"/>
<dbReference type="Pfam" id="PF13649">
    <property type="entry name" value="Methyltransf_25"/>
    <property type="match status" value="1"/>
</dbReference>
<proteinExistence type="predicted"/>
<dbReference type="Proteomes" id="UP000092024">
    <property type="component" value="Unassembled WGS sequence"/>
</dbReference>
<evidence type="ECO:0000313" key="3">
    <source>
        <dbReference type="Proteomes" id="UP000092024"/>
    </source>
</evidence>
<reference evidence="2 3" key="1">
    <citation type="submission" date="2016-05" db="EMBL/GenBank/DDBJ databases">
        <title>Paenibacillus oryzae. sp. nov., isolated from the rice root.</title>
        <authorList>
            <person name="Zhang J."/>
            <person name="Zhang X."/>
        </authorList>
    </citation>
    <scope>NUCLEOTIDE SEQUENCE [LARGE SCALE GENOMIC DNA]</scope>
    <source>
        <strain evidence="2 3">1DrF-4</strain>
    </source>
</reference>
<dbReference type="RefSeq" id="WP_068682228.1">
    <property type="nucleotide sequence ID" value="NZ_LYPA01000048.1"/>
</dbReference>
<accession>A0A1A5YL55</accession>
<sequence length="229" mass="25879">MTEHGVKFQFDKAAANYDVERRGLIPCFDEFYGAAVGWTEIKKEKPRILDLGAGTGLLSAMLLEKFPYASMTLIDFSEEMLQKAKSRFQDDSRVTYIAADYTNYDFAEPFDAVVSALSIHHLSHQQKQALFAKIRGWLTPGGLFMNADQTAAPSDSWDQIYRRAWIDSVRRSGLSESALEASLERRKQDINAGLREQLGWLDEAGFSESDCVYKSNEFTVYVAYANPVQ</sequence>
<keyword evidence="2" id="KW-0808">Transferase</keyword>
<dbReference type="SUPFAM" id="SSF53335">
    <property type="entry name" value="S-adenosyl-L-methionine-dependent methyltransferases"/>
    <property type="match status" value="1"/>
</dbReference>
<feature type="domain" description="Methyltransferase" evidence="1">
    <location>
        <begin position="48"/>
        <end position="142"/>
    </location>
</feature>
<dbReference type="GO" id="GO:0032259">
    <property type="term" value="P:methylation"/>
    <property type="evidence" value="ECO:0007669"/>
    <property type="project" value="UniProtKB-KW"/>
</dbReference>
<protein>
    <submittedName>
        <fullName evidence="2">Methyltransferase</fullName>
    </submittedName>
</protein>
<dbReference type="Gene3D" id="3.40.50.150">
    <property type="entry name" value="Vaccinia Virus protein VP39"/>
    <property type="match status" value="1"/>
</dbReference>
<name>A0A1A5YL55_9BACL</name>
<keyword evidence="2" id="KW-0489">Methyltransferase</keyword>
<dbReference type="PANTHER" id="PTHR43591:SF24">
    <property type="entry name" value="2-METHOXY-6-POLYPRENYL-1,4-BENZOQUINOL METHYLASE, MITOCHONDRIAL"/>
    <property type="match status" value="1"/>
</dbReference>
<dbReference type="AlphaFoldDB" id="A0A1A5YL55"/>
<dbReference type="GO" id="GO:0008168">
    <property type="term" value="F:methyltransferase activity"/>
    <property type="evidence" value="ECO:0007669"/>
    <property type="project" value="UniProtKB-KW"/>
</dbReference>
<evidence type="ECO:0000313" key="2">
    <source>
        <dbReference type="EMBL" id="OBR66268.1"/>
    </source>
</evidence>
<dbReference type="STRING" id="1844972.A7K91_22785"/>
<dbReference type="CDD" id="cd02440">
    <property type="entry name" value="AdoMet_MTases"/>
    <property type="match status" value="1"/>
</dbReference>
<dbReference type="InterPro" id="IPR029063">
    <property type="entry name" value="SAM-dependent_MTases_sf"/>
</dbReference>
<dbReference type="EMBL" id="LYPA01000048">
    <property type="protein sequence ID" value="OBR66268.1"/>
    <property type="molecule type" value="Genomic_DNA"/>
</dbReference>
<dbReference type="InterPro" id="IPR041698">
    <property type="entry name" value="Methyltransf_25"/>
</dbReference>
<evidence type="ECO:0000259" key="1">
    <source>
        <dbReference type="Pfam" id="PF13649"/>
    </source>
</evidence>
<keyword evidence="3" id="KW-1185">Reference proteome</keyword>